<dbReference type="KEGG" id="rain:Rai3103_06060"/>
<keyword evidence="3" id="KW-1185">Reference proteome</keyword>
<dbReference type="GO" id="GO:0005886">
    <property type="term" value="C:plasma membrane"/>
    <property type="evidence" value="ECO:0007669"/>
    <property type="project" value="UniProtKB-SubCell"/>
</dbReference>
<name>A0A5Q2FA91_9ACTN</name>
<dbReference type="Pfam" id="PF02104">
    <property type="entry name" value="SURF1"/>
    <property type="match status" value="1"/>
</dbReference>
<keyword evidence="1" id="KW-0812">Transmembrane</keyword>
<evidence type="ECO:0000313" key="3">
    <source>
        <dbReference type="Proteomes" id="UP000386847"/>
    </source>
</evidence>
<feature type="transmembrane region" description="Helical" evidence="1">
    <location>
        <begin position="213"/>
        <end position="233"/>
    </location>
</feature>
<gene>
    <name evidence="2" type="ORF">Rai3103_06060</name>
</gene>
<evidence type="ECO:0000256" key="1">
    <source>
        <dbReference type="RuleBase" id="RU363076"/>
    </source>
</evidence>
<dbReference type="EMBL" id="CP045725">
    <property type="protein sequence ID" value="QGF23301.1"/>
    <property type="molecule type" value="Genomic_DNA"/>
</dbReference>
<proteinExistence type="inferred from homology"/>
<organism evidence="2 3">
    <name type="scientific">Raineyella fluvialis</name>
    <dbReference type="NCBI Taxonomy" id="2662261"/>
    <lineage>
        <taxon>Bacteria</taxon>
        <taxon>Bacillati</taxon>
        <taxon>Actinomycetota</taxon>
        <taxon>Actinomycetes</taxon>
        <taxon>Propionibacteriales</taxon>
        <taxon>Propionibacteriaceae</taxon>
        <taxon>Raineyella</taxon>
    </lineage>
</organism>
<dbReference type="InterPro" id="IPR002994">
    <property type="entry name" value="Surf1/Shy1"/>
</dbReference>
<reference evidence="2 3" key="1">
    <citation type="submission" date="2019-10" db="EMBL/GenBank/DDBJ databases">
        <title>Genomic analysis of Raineyella sp. CBA3103.</title>
        <authorList>
            <person name="Roh S.W."/>
        </authorList>
    </citation>
    <scope>NUCLEOTIDE SEQUENCE [LARGE SCALE GENOMIC DNA]</scope>
    <source>
        <strain evidence="2 3">CBA3103</strain>
    </source>
</reference>
<feature type="transmembrane region" description="Helical" evidence="1">
    <location>
        <begin position="20"/>
        <end position="38"/>
    </location>
</feature>
<keyword evidence="1" id="KW-0472">Membrane</keyword>
<dbReference type="PROSITE" id="PS50895">
    <property type="entry name" value="SURF1"/>
    <property type="match status" value="1"/>
</dbReference>
<dbReference type="CDD" id="cd06662">
    <property type="entry name" value="SURF1"/>
    <property type="match status" value="1"/>
</dbReference>
<comment type="similarity">
    <text evidence="1">Belongs to the SURF1 family.</text>
</comment>
<dbReference type="RefSeq" id="WP_153571832.1">
    <property type="nucleotide sequence ID" value="NZ_CP045725.1"/>
</dbReference>
<dbReference type="AlphaFoldDB" id="A0A5Q2FA91"/>
<keyword evidence="1" id="KW-1133">Transmembrane helix</keyword>
<sequence>MSSDVMARAGLVKTRIQQGALLVVGLVLAAVMIGLGLWQMQVFENQGQSGAVARMEQPPVPLTDVARAGQQITDGYGRTVEFTGTYVPAEQLLIPVDGKPGTFRVLTPLKTDDGTLVPVVRGESAGTTPPAPPAGEVAQRGVLLASDKQVSRPLPSGQIGSVYLPVLVQRWLDPMIAGYVTLPADQAAAQGLQPATPHLPSGRGSVQNFGYALQWWVFAACALGFAIYLATYIGRAADRRRLAELGLITHDEIGPDPDRMS</sequence>
<accession>A0A5Q2FA91</accession>
<keyword evidence="1" id="KW-1003">Cell membrane</keyword>
<protein>
    <recommendedName>
        <fullName evidence="1">SURF1-like protein</fullName>
    </recommendedName>
</protein>
<dbReference type="Proteomes" id="UP000386847">
    <property type="component" value="Chromosome"/>
</dbReference>
<evidence type="ECO:0000313" key="2">
    <source>
        <dbReference type="EMBL" id="QGF23301.1"/>
    </source>
</evidence>
<comment type="subcellular location">
    <subcellularLocation>
        <location evidence="1">Cell membrane</location>
        <topology evidence="1">Multi-pass membrane protein</topology>
    </subcellularLocation>
</comment>